<dbReference type="VEuPathDB" id="FungiDB:ATCC64974_26550"/>
<dbReference type="GO" id="GO:0008168">
    <property type="term" value="F:methyltransferase activity"/>
    <property type="evidence" value="ECO:0007669"/>
    <property type="project" value="UniProtKB-KW"/>
</dbReference>
<dbReference type="VEuPathDB" id="FungiDB:An09g01340"/>
<evidence type="ECO:0000256" key="4">
    <source>
        <dbReference type="ARBA" id="ARBA00022723"/>
    </source>
</evidence>
<keyword evidence="7" id="KW-0503">Monooxygenase</keyword>
<dbReference type="CDD" id="cd00302">
    <property type="entry name" value="cytochrome_P450"/>
    <property type="match status" value="1"/>
</dbReference>
<keyword evidence="8" id="KW-0808">Transferase</keyword>
<evidence type="ECO:0000256" key="3">
    <source>
        <dbReference type="ARBA" id="ARBA00022617"/>
    </source>
</evidence>
<dbReference type="GO" id="GO:0016705">
    <property type="term" value="F:oxidoreductase activity, acting on paired donors, with incorporation or reduction of molecular oxygen"/>
    <property type="evidence" value="ECO:0007669"/>
    <property type="project" value="InterPro"/>
</dbReference>
<keyword evidence="3" id="KW-0349">Heme</keyword>
<dbReference type="GO" id="GO:0016125">
    <property type="term" value="P:sterol metabolic process"/>
    <property type="evidence" value="ECO:0007669"/>
    <property type="project" value="TreeGrafter"/>
</dbReference>
<dbReference type="VEuPathDB" id="FungiDB:M747DRAFT_229547"/>
<dbReference type="InterPro" id="IPR001128">
    <property type="entry name" value="Cyt_P450"/>
</dbReference>
<evidence type="ECO:0000313" key="9">
    <source>
        <dbReference type="Proteomes" id="UP000068243"/>
    </source>
</evidence>
<dbReference type="GO" id="GO:0032259">
    <property type="term" value="P:methylation"/>
    <property type="evidence" value="ECO:0007669"/>
    <property type="project" value="UniProtKB-KW"/>
</dbReference>
<keyword evidence="8" id="KW-0489">Methyltransferase</keyword>
<evidence type="ECO:0000256" key="7">
    <source>
        <dbReference type="ARBA" id="ARBA00023033"/>
    </source>
</evidence>
<dbReference type="EMBL" id="BCMY01000018">
    <property type="protein sequence ID" value="GAQ45809.1"/>
    <property type="molecule type" value="Genomic_DNA"/>
</dbReference>
<dbReference type="OMA" id="VARHPCL"/>
<dbReference type="SUPFAM" id="SSF48264">
    <property type="entry name" value="Cytochrome P450"/>
    <property type="match status" value="1"/>
</dbReference>
<organism evidence="8 9">
    <name type="scientific">Aspergillus niger</name>
    <dbReference type="NCBI Taxonomy" id="5061"/>
    <lineage>
        <taxon>Eukaryota</taxon>
        <taxon>Fungi</taxon>
        <taxon>Dikarya</taxon>
        <taxon>Ascomycota</taxon>
        <taxon>Pezizomycotina</taxon>
        <taxon>Eurotiomycetes</taxon>
        <taxon>Eurotiomycetidae</taxon>
        <taxon>Eurotiales</taxon>
        <taxon>Aspergillaceae</taxon>
        <taxon>Aspergillus</taxon>
        <taxon>Aspergillus subgen. Circumdati</taxon>
    </lineage>
</organism>
<evidence type="ECO:0000313" key="8">
    <source>
        <dbReference type="EMBL" id="GAQ45809.1"/>
    </source>
</evidence>
<reference evidence="9" key="1">
    <citation type="journal article" date="2016" name="Genome Announc.">
        <title>Draft genome sequence of Aspergillus niger strain An76.</title>
        <authorList>
            <person name="Gong W."/>
            <person name="Cheng Z."/>
            <person name="Zhang H."/>
            <person name="Liu L."/>
            <person name="Gao P."/>
            <person name="Wang L."/>
        </authorList>
    </citation>
    <scope>NUCLEOTIDE SEQUENCE [LARGE SCALE GENOMIC DNA]</scope>
    <source>
        <strain evidence="9">An76</strain>
    </source>
</reference>
<evidence type="ECO:0000256" key="6">
    <source>
        <dbReference type="ARBA" id="ARBA00023004"/>
    </source>
</evidence>
<proteinExistence type="inferred from homology"/>
<dbReference type="PANTHER" id="PTHR24286">
    <property type="entry name" value="CYTOCHROME P450 26"/>
    <property type="match status" value="1"/>
</dbReference>
<dbReference type="GO" id="GO:0020037">
    <property type="term" value="F:heme binding"/>
    <property type="evidence" value="ECO:0007669"/>
    <property type="project" value="InterPro"/>
</dbReference>
<comment type="caution">
    <text evidence="8">The sequence shown here is derived from an EMBL/GenBank/DDBJ whole genome shotgun (WGS) entry which is preliminary data.</text>
</comment>
<keyword evidence="5" id="KW-0560">Oxidoreductase</keyword>
<dbReference type="OrthoDB" id="1055148at2759"/>
<evidence type="ECO:0000256" key="1">
    <source>
        <dbReference type="ARBA" id="ARBA00001971"/>
    </source>
</evidence>
<sequence>MIIRAVTCHDVAEDTKLVSRLKYLYDIIDASVKPLRSFAWVPGLATFNKMCASMYVYWTFKQAVQKRVNSGVRRNDTLQQLLDSGESSQCIVGFMMGLPIAGARSTGTIGTWLLLYLASEPTWFRAVRNEIKSLATMYGVTTSSEEDIMGMLSAIPLAGWESKTPQLDLCIRETLRRAQPHTAVRRNIGPDLPIGAYTIPSNAFVLYPFSDAALNPTLYPDPLRWDPGRTVVDKDAFIGWGGGTHLCKGQRLANLTLKIIVAYTLMNYDIDLVNNNGDVVTGPPVPDWNDYLTYPEHLAKPQSEYI</sequence>
<dbReference type="Gene3D" id="1.10.630.10">
    <property type="entry name" value="Cytochrome P450"/>
    <property type="match status" value="1"/>
</dbReference>
<dbReference type="AlphaFoldDB" id="A0A100IR43"/>
<accession>A0A100IR43</accession>
<keyword evidence="6" id="KW-0408">Iron</keyword>
<evidence type="ECO:0000256" key="2">
    <source>
        <dbReference type="ARBA" id="ARBA00010617"/>
    </source>
</evidence>
<dbReference type="GO" id="GO:0004497">
    <property type="term" value="F:monooxygenase activity"/>
    <property type="evidence" value="ECO:0007669"/>
    <property type="project" value="UniProtKB-KW"/>
</dbReference>
<name>A0A100IR43_ASPNG</name>
<dbReference type="InterPro" id="IPR036396">
    <property type="entry name" value="Cyt_P450_sf"/>
</dbReference>
<comment type="cofactor">
    <cofactor evidence="1">
        <name>heme</name>
        <dbReference type="ChEBI" id="CHEBI:30413"/>
    </cofactor>
</comment>
<dbReference type="Pfam" id="PF00067">
    <property type="entry name" value="p450"/>
    <property type="match status" value="1"/>
</dbReference>
<keyword evidence="4" id="KW-0479">Metal-binding</keyword>
<dbReference type="VEuPathDB" id="FungiDB:ASPNIDRAFT2_44952"/>
<dbReference type="PANTHER" id="PTHR24286:SF24">
    <property type="entry name" value="LANOSTEROL 14-ALPHA DEMETHYLASE"/>
    <property type="match status" value="1"/>
</dbReference>
<dbReference type="InterPro" id="IPR002397">
    <property type="entry name" value="Cyt_P450_B"/>
</dbReference>
<dbReference type="Proteomes" id="UP000068243">
    <property type="component" value="Unassembled WGS sequence"/>
</dbReference>
<gene>
    <name evidence="8" type="ORF">ABL_08470</name>
</gene>
<comment type="similarity">
    <text evidence="2">Belongs to the cytochrome P450 family.</text>
</comment>
<dbReference type="GO" id="GO:0005506">
    <property type="term" value="F:iron ion binding"/>
    <property type="evidence" value="ECO:0007669"/>
    <property type="project" value="InterPro"/>
</dbReference>
<protein>
    <submittedName>
        <fullName evidence="8">14-alpha sterol demethylase</fullName>
    </submittedName>
</protein>
<evidence type="ECO:0000256" key="5">
    <source>
        <dbReference type="ARBA" id="ARBA00023002"/>
    </source>
</evidence>
<dbReference type="PRINTS" id="PR00359">
    <property type="entry name" value="BP450"/>
</dbReference>